<dbReference type="PANTHER" id="PTHR43537:SF5">
    <property type="entry name" value="UXU OPERON TRANSCRIPTIONAL REGULATOR"/>
    <property type="match status" value="1"/>
</dbReference>
<dbReference type="GO" id="GO:0003677">
    <property type="term" value="F:DNA binding"/>
    <property type="evidence" value="ECO:0007669"/>
    <property type="project" value="UniProtKB-KW"/>
</dbReference>
<evidence type="ECO:0000313" key="6">
    <source>
        <dbReference type="Proteomes" id="UP000564496"/>
    </source>
</evidence>
<evidence type="ECO:0000313" key="5">
    <source>
        <dbReference type="EMBL" id="NYI75525.1"/>
    </source>
</evidence>
<keyword evidence="3" id="KW-0804">Transcription</keyword>
<dbReference type="PANTHER" id="PTHR43537">
    <property type="entry name" value="TRANSCRIPTIONAL REGULATOR, GNTR FAMILY"/>
    <property type="match status" value="1"/>
</dbReference>
<name>A0A7Z0DHM6_9ACTN</name>
<accession>A0A7Z0DHM6</accession>
<feature type="domain" description="HTH gntR-type" evidence="4">
    <location>
        <begin position="26"/>
        <end position="96"/>
    </location>
</feature>
<evidence type="ECO:0000259" key="4">
    <source>
        <dbReference type="PROSITE" id="PS50949"/>
    </source>
</evidence>
<evidence type="ECO:0000256" key="1">
    <source>
        <dbReference type="ARBA" id="ARBA00023015"/>
    </source>
</evidence>
<dbReference type="SUPFAM" id="SSF48008">
    <property type="entry name" value="GntR ligand-binding domain-like"/>
    <property type="match status" value="1"/>
</dbReference>
<dbReference type="SUPFAM" id="SSF46785">
    <property type="entry name" value="Winged helix' DNA-binding domain"/>
    <property type="match status" value="1"/>
</dbReference>
<dbReference type="RefSeq" id="WP_179656240.1">
    <property type="nucleotide sequence ID" value="NZ_JACBZR010000001.1"/>
</dbReference>
<evidence type="ECO:0000256" key="2">
    <source>
        <dbReference type="ARBA" id="ARBA00023125"/>
    </source>
</evidence>
<sequence>MSEPKASTNGTVAAPIARVGTVMRAPKTAELIATHLRNRIVKGELKPGQTLPAEVHLMEQFGVSRPTLREAFRILEAESLIGVRRGSRGGAQVLEPDPGIAARHVGLLLQLQGATIKDVYDARMATEPVCAGLLAKSRTKQDLADLRAAVDHVNQIVEAGPEAFPDASRWSQATYHFHELILQRCGNVTLGIQGAVLADIAATHFRINIAADLTSRSWEKARFQKTARSYSKLVDLVEAKDADGAAAHWRTHMEVAAKYLFMYDGHDKKVVELFE</sequence>
<dbReference type="InterPro" id="IPR008920">
    <property type="entry name" value="TF_FadR/GntR_C"/>
</dbReference>
<comment type="caution">
    <text evidence="5">The sequence shown here is derived from an EMBL/GenBank/DDBJ whole genome shotgun (WGS) entry which is preliminary data.</text>
</comment>
<dbReference type="InterPro" id="IPR036390">
    <property type="entry name" value="WH_DNA-bd_sf"/>
</dbReference>
<keyword evidence="1" id="KW-0805">Transcription regulation</keyword>
<reference evidence="5 6" key="1">
    <citation type="submission" date="2020-07" db="EMBL/GenBank/DDBJ databases">
        <title>Sequencing the genomes of 1000 actinobacteria strains.</title>
        <authorList>
            <person name="Klenk H.-P."/>
        </authorList>
    </citation>
    <scope>NUCLEOTIDE SEQUENCE [LARGE SCALE GENOMIC DNA]</scope>
    <source>
        <strain evidence="5 6">DSM 26487</strain>
    </source>
</reference>
<dbReference type="InterPro" id="IPR000524">
    <property type="entry name" value="Tscrpt_reg_HTH_GntR"/>
</dbReference>
<dbReference type="Pfam" id="PF07729">
    <property type="entry name" value="FCD"/>
    <property type="match status" value="1"/>
</dbReference>
<dbReference type="CDD" id="cd07377">
    <property type="entry name" value="WHTH_GntR"/>
    <property type="match status" value="1"/>
</dbReference>
<dbReference type="SMART" id="SM00895">
    <property type="entry name" value="FCD"/>
    <property type="match status" value="1"/>
</dbReference>
<dbReference type="Gene3D" id="1.10.10.10">
    <property type="entry name" value="Winged helix-like DNA-binding domain superfamily/Winged helix DNA-binding domain"/>
    <property type="match status" value="1"/>
</dbReference>
<keyword evidence="2 5" id="KW-0238">DNA-binding</keyword>
<proteinExistence type="predicted"/>
<dbReference type="Proteomes" id="UP000564496">
    <property type="component" value="Unassembled WGS sequence"/>
</dbReference>
<dbReference type="SMART" id="SM00345">
    <property type="entry name" value="HTH_GNTR"/>
    <property type="match status" value="1"/>
</dbReference>
<dbReference type="AlphaFoldDB" id="A0A7Z0DHM6"/>
<dbReference type="Gene3D" id="1.20.120.530">
    <property type="entry name" value="GntR ligand-binding domain-like"/>
    <property type="match status" value="1"/>
</dbReference>
<keyword evidence="6" id="KW-1185">Reference proteome</keyword>
<dbReference type="InterPro" id="IPR011711">
    <property type="entry name" value="GntR_C"/>
</dbReference>
<dbReference type="PROSITE" id="PS50949">
    <property type="entry name" value="HTH_GNTR"/>
    <property type="match status" value="1"/>
</dbReference>
<dbReference type="InterPro" id="IPR036388">
    <property type="entry name" value="WH-like_DNA-bd_sf"/>
</dbReference>
<dbReference type="GO" id="GO:0003700">
    <property type="term" value="F:DNA-binding transcription factor activity"/>
    <property type="evidence" value="ECO:0007669"/>
    <property type="project" value="InterPro"/>
</dbReference>
<dbReference type="PRINTS" id="PR00035">
    <property type="entry name" value="HTHGNTR"/>
</dbReference>
<dbReference type="EMBL" id="JACBZR010000001">
    <property type="protein sequence ID" value="NYI75525.1"/>
    <property type="molecule type" value="Genomic_DNA"/>
</dbReference>
<evidence type="ECO:0000256" key="3">
    <source>
        <dbReference type="ARBA" id="ARBA00023163"/>
    </source>
</evidence>
<gene>
    <name evidence="5" type="ORF">BJ988_000173</name>
</gene>
<protein>
    <submittedName>
        <fullName evidence="5">DNA-binding FadR family transcriptional regulator</fullName>
    </submittedName>
</protein>
<dbReference type="Pfam" id="PF00392">
    <property type="entry name" value="GntR"/>
    <property type="match status" value="1"/>
</dbReference>
<organism evidence="5 6">
    <name type="scientific">Nocardioides panzhihuensis</name>
    <dbReference type="NCBI Taxonomy" id="860243"/>
    <lineage>
        <taxon>Bacteria</taxon>
        <taxon>Bacillati</taxon>
        <taxon>Actinomycetota</taxon>
        <taxon>Actinomycetes</taxon>
        <taxon>Propionibacteriales</taxon>
        <taxon>Nocardioidaceae</taxon>
        <taxon>Nocardioides</taxon>
    </lineage>
</organism>